<reference evidence="2 3" key="1">
    <citation type="journal article" date="2013" name="Antonie Van Leeuwenhoek">
        <title>Actinoplanes hulinensis sp. nov., a novel actinomycete isolated from soybean root (Glycine max (L.) Merr).</title>
        <authorList>
            <person name="Shen Y."/>
            <person name="Liu C."/>
            <person name="Wang X."/>
            <person name="Zhao J."/>
            <person name="Jia F."/>
            <person name="Zhang Y."/>
            <person name="Wang L."/>
            <person name="Yang D."/>
            <person name="Xiang W."/>
        </authorList>
    </citation>
    <scope>NUCLEOTIDE SEQUENCE [LARGE SCALE GENOMIC DNA]</scope>
    <source>
        <strain evidence="2 3">NEAU-M9</strain>
    </source>
</reference>
<gene>
    <name evidence="2" type="ORF">KZ829_15890</name>
</gene>
<organism evidence="2 3">
    <name type="scientific">Actinoplanes hulinensis</name>
    <dbReference type="NCBI Taxonomy" id="1144547"/>
    <lineage>
        <taxon>Bacteria</taxon>
        <taxon>Bacillati</taxon>
        <taxon>Actinomycetota</taxon>
        <taxon>Actinomycetes</taxon>
        <taxon>Micromonosporales</taxon>
        <taxon>Micromonosporaceae</taxon>
        <taxon>Actinoplanes</taxon>
    </lineage>
</organism>
<name>A0ABS7B471_9ACTN</name>
<proteinExistence type="predicted"/>
<dbReference type="Proteomes" id="UP001519863">
    <property type="component" value="Unassembled WGS sequence"/>
</dbReference>
<evidence type="ECO:0000313" key="2">
    <source>
        <dbReference type="EMBL" id="MBW6435219.1"/>
    </source>
</evidence>
<feature type="chain" id="PRO_5046622606" evidence="1">
    <location>
        <begin position="25"/>
        <end position="191"/>
    </location>
</feature>
<sequence length="191" mass="19917">MNSRIRWLLLGALSGVVVAGSVAAAGVWVSRDQGGYPIDAMEPSAVPSTAAAWAAEGTQNVAHAGQGPAFPAELTGWKAGDEWDGGLRASGDWVSLCSGDQCGDMSYPATMNGCANQRFLLRWRTNDGAPVHFGYGTVAADIGTLVEGQLPQPASIGWAELHGCGWPLWRTTGSNSLSDVTVAVQVWYPAA</sequence>
<feature type="signal peptide" evidence="1">
    <location>
        <begin position="1"/>
        <end position="24"/>
    </location>
</feature>
<comment type="caution">
    <text evidence="2">The sequence shown here is derived from an EMBL/GenBank/DDBJ whole genome shotgun (WGS) entry which is preliminary data.</text>
</comment>
<dbReference type="RefSeq" id="WP_220144663.1">
    <property type="nucleotide sequence ID" value="NZ_JAHXZI010000007.1"/>
</dbReference>
<keyword evidence="3" id="KW-1185">Reference proteome</keyword>
<dbReference type="EMBL" id="JAHXZI010000007">
    <property type="protein sequence ID" value="MBW6435219.1"/>
    <property type="molecule type" value="Genomic_DNA"/>
</dbReference>
<protein>
    <submittedName>
        <fullName evidence="2">Uncharacterized protein</fullName>
    </submittedName>
</protein>
<evidence type="ECO:0000313" key="3">
    <source>
        <dbReference type="Proteomes" id="UP001519863"/>
    </source>
</evidence>
<keyword evidence="1" id="KW-0732">Signal</keyword>
<accession>A0ABS7B471</accession>
<evidence type="ECO:0000256" key="1">
    <source>
        <dbReference type="SAM" id="SignalP"/>
    </source>
</evidence>